<reference evidence="3 4" key="1">
    <citation type="submission" date="2018-06" db="EMBL/GenBank/DDBJ databases">
        <title>Genomic Encyclopedia of Type Strains, Phase IV (KMG-IV): sequencing the most valuable type-strain genomes for metagenomic binning, comparative biology and taxonomic classification.</title>
        <authorList>
            <person name="Goeker M."/>
        </authorList>
    </citation>
    <scope>NUCLEOTIDE SEQUENCE [LARGE SCALE GENOMIC DNA]</scope>
    <source>
        <strain evidence="3 4">DSM 44599</strain>
    </source>
</reference>
<evidence type="ECO:0000313" key="4">
    <source>
        <dbReference type="Proteomes" id="UP000252586"/>
    </source>
</evidence>
<dbReference type="InterPro" id="IPR044862">
    <property type="entry name" value="Pro_4_hyd_alph_FE2OG_OXY"/>
</dbReference>
<protein>
    <submittedName>
        <fullName evidence="3">2-oxoglutarate-Fe(II)-dependent oxygenase superfamily protein</fullName>
    </submittedName>
</protein>
<sequence length="258" mass="28913">MAGESVGRAPAWFTDLFAHRRWVRRTEPFPHVYARDVFVDDFYKRLAEHYERVRAEQAGKFNKVAANYGASGVPLTQLRDGPLALFTSREWHDLIAGIAGVRTTGDVEGSVHHHPPKSKPGWAHNDLNPAWFPGDAPPARGEVRLPHPTVDIKTGARGTGVAARETIRAVAVLFYLNNPGWQAGDGGETCFYANVSDPAPTLAVPPLDNSMVIFECTPRTWHAYAGRNRRDRNSIVMWLHRPKDEAVQRWGGDRIVYW</sequence>
<evidence type="ECO:0000259" key="2">
    <source>
        <dbReference type="Pfam" id="PF13640"/>
    </source>
</evidence>
<evidence type="ECO:0000313" key="3">
    <source>
        <dbReference type="EMBL" id="RBO91561.1"/>
    </source>
</evidence>
<feature type="domain" description="Prolyl 4-hydroxylase alpha subunit Fe(2+) 2OG dioxygenase" evidence="2">
    <location>
        <begin position="166"/>
        <end position="240"/>
    </location>
</feature>
<accession>A0A366DNA2</accession>
<organism evidence="3 4">
    <name type="scientific">Nocardia puris</name>
    <dbReference type="NCBI Taxonomy" id="208602"/>
    <lineage>
        <taxon>Bacteria</taxon>
        <taxon>Bacillati</taxon>
        <taxon>Actinomycetota</taxon>
        <taxon>Actinomycetes</taxon>
        <taxon>Mycobacteriales</taxon>
        <taxon>Nocardiaceae</taxon>
        <taxon>Nocardia</taxon>
    </lineage>
</organism>
<dbReference type="Gene3D" id="2.60.120.620">
    <property type="entry name" value="q2cbj1_9rhob like domain"/>
    <property type="match status" value="1"/>
</dbReference>
<gene>
    <name evidence="3" type="ORF">DFR74_104264</name>
</gene>
<dbReference type="Proteomes" id="UP000252586">
    <property type="component" value="Unassembled WGS sequence"/>
</dbReference>
<proteinExistence type="predicted"/>
<dbReference type="OrthoDB" id="9783171at2"/>
<dbReference type="Pfam" id="PF13640">
    <property type="entry name" value="2OG-FeII_Oxy_3"/>
    <property type="match status" value="1"/>
</dbReference>
<feature type="region of interest" description="Disordered" evidence="1">
    <location>
        <begin position="106"/>
        <end position="126"/>
    </location>
</feature>
<dbReference type="STRING" id="1210090.GCA_001613185_00675"/>
<comment type="caution">
    <text evidence="3">The sequence shown here is derived from an EMBL/GenBank/DDBJ whole genome shotgun (WGS) entry which is preliminary data.</text>
</comment>
<keyword evidence="4" id="KW-1185">Reference proteome</keyword>
<name>A0A366DNA2_9NOCA</name>
<dbReference type="AlphaFoldDB" id="A0A366DNA2"/>
<dbReference type="EMBL" id="QNRE01000004">
    <property type="protein sequence ID" value="RBO91561.1"/>
    <property type="molecule type" value="Genomic_DNA"/>
</dbReference>
<evidence type="ECO:0000256" key="1">
    <source>
        <dbReference type="SAM" id="MobiDB-lite"/>
    </source>
</evidence>